<proteinExistence type="predicted"/>
<protein>
    <submittedName>
        <fullName evidence="1">Uncharacterized protein</fullName>
    </submittedName>
</protein>
<dbReference type="AlphaFoldDB" id="A0A4Q4NBJ8"/>
<organism evidence="1 2">
    <name type="scientific">Alternaria alternata</name>
    <name type="common">Alternaria rot fungus</name>
    <name type="synonym">Torula alternata</name>
    <dbReference type="NCBI Taxonomy" id="5599"/>
    <lineage>
        <taxon>Eukaryota</taxon>
        <taxon>Fungi</taxon>
        <taxon>Dikarya</taxon>
        <taxon>Ascomycota</taxon>
        <taxon>Pezizomycotina</taxon>
        <taxon>Dothideomycetes</taxon>
        <taxon>Pleosporomycetidae</taxon>
        <taxon>Pleosporales</taxon>
        <taxon>Pleosporineae</taxon>
        <taxon>Pleosporaceae</taxon>
        <taxon>Alternaria</taxon>
        <taxon>Alternaria sect. Alternaria</taxon>
        <taxon>Alternaria alternata complex</taxon>
    </lineage>
</organism>
<gene>
    <name evidence="1" type="ORF">AA0117_g7833</name>
</gene>
<comment type="caution">
    <text evidence="1">The sequence shown here is derived from an EMBL/GenBank/DDBJ whole genome shotgun (WGS) entry which is preliminary data.</text>
</comment>
<reference evidence="2" key="1">
    <citation type="journal article" date="2019" name="bioRxiv">
        <title>Genomics, evolutionary history and diagnostics of the Alternaria alternata species group including apple and Asian pear pathotypes.</title>
        <authorList>
            <person name="Armitage A.D."/>
            <person name="Cockerton H.M."/>
            <person name="Sreenivasaprasad S."/>
            <person name="Woodhall J.W."/>
            <person name="Lane C.R."/>
            <person name="Harrison R.J."/>
            <person name="Clarkson J.P."/>
        </authorList>
    </citation>
    <scope>NUCLEOTIDE SEQUENCE [LARGE SCALE GENOMIC DNA]</scope>
    <source>
        <strain evidence="2">FERA 1177</strain>
    </source>
</reference>
<dbReference type="Proteomes" id="UP000291422">
    <property type="component" value="Unassembled WGS sequence"/>
</dbReference>
<accession>A0A4Q4NBJ8</accession>
<evidence type="ECO:0000313" key="1">
    <source>
        <dbReference type="EMBL" id="RYN73520.1"/>
    </source>
</evidence>
<name>A0A4Q4NBJ8_ALTAL</name>
<dbReference type="EMBL" id="PDXD01000021">
    <property type="protein sequence ID" value="RYN73520.1"/>
    <property type="molecule type" value="Genomic_DNA"/>
</dbReference>
<sequence length="32" mass="3867">MSYNERRSEEAFYFKGILKSQPKNTDQISDRQ</sequence>
<evidence type="ECO:0000313" key="2">
    <source>
        <dbReference type="Proteomes" id="UP000291422"/>
    </source>
</evidence>